<feature type="transmembrane region" description="Helical" evidence="1">
    <location>
        <begin position="117"/>
        <end position="138"/>
    </location>
</feature>
<name>A0AAV4LDB2_9BACL</name>
<feature type="transmembrane region" description="Helical" evidence="1">
    <location>
        <begin position="83"/>
        <end position="105"/>
    </location>
</feature>
<evidence type="ECO:0000313" key="2">
    <source>
        <dbReference type="EMBL" id="GIM45735.1"/>
    </source>
</evidence>
<accession>A0AAV4LDB2</accession>
<keyword evidence="1" id="KW-0812">Transmembrane</keyword>
<dbReference type="Proteomes" id="UP001057291">
    <property type="component" value="Unassembled WGS sequence"/>
</dbReference>
<dbReference type="InterPro" id="IPR010787">
    <property type="entry name" value="DUF1385"/>
</dbReference>
<evidence type="ECO:0000256" key="1">
    <source>
        <dbReference type="SAM" id="Phobius"/>
    </source>
</evidence>
<organism evidence="2 3">
    <name type="scientific">Collibacillus ludicampi</name>
    <dbReference type="NCBI Taxonomy" id="2771369"/>
    <lineage>
        <taxon>Bacteria</taxon>
        <taxon>Bacillati</taxon>
        <taxon>Bacillota</taxon>
        <taxon>Bacilli</taxon>
        <taxon>Bacillales</taxon>
        <taxon>Alicyclobacillaceae</taxon>
        <taxon>Collibacillus</taxon>
    </lineage>
</organism>
<evidence type="ECO:0000313" key="3">
    <source>
        <dbReference type="Proteomes" id="UP001057291"/>
    </source>
</evidence>
<dbReference type="Pfam" id="PF07136">
    <property type="entry name" value="DUF1385"/>
    <property type="match status" value="1"/>
</dbReference>
<proteinExistence type="predicted"/>
<keyword evidence="1" id="KW-1133">Transmembrane helix</keyword>
<dbReference type="AlphaFoldDB" id="A0AAV4LDB2"/>
<feature type="transmembrane region" description="Helical" evidence="1">
    <location>
        <begin position="180"/>
        <end position="199"/>
    </location>
</feature>
<reference evidence="2" key="1">
    <citation type="journal article" date="2023" name="Int. J. Syst. Evol. Microbiol.">
        <title>Collibacillus ludicampi gen. nov., sp. nov., a new soil bacterium of the family Alicyclobacillaceae.</title>
        <authorList>
            <person name="Jojima T."/>
            <person name="Ioku Y."/>
            <person name="Fukuta Y."/>
            <person name="Shirasaka N."/>
            <person name="Matsumura Y."/>
            <person name="Mori M."/>
        </authorList>
    </citation>
    <scope>NUCLEOTIDE SEQUENCE</scope>
    <source>
        <strain evidence="2">TP075</strain>
    </source>
</reference>
<gene>
    <name evidence="2" type="ORF">DNHGIG_12840</name>
</gene>
<keyword evidence="1" id="KW-0472">Membrane</keyword>
<dbReference type="EMBL" id="BOQE01000001">
    <property type="protein sequence ID" value="GIM45735.1"/>
    <property type="molecule type" value="Genomic_DNA"/>
</dbReference>
<sequence>MIEGVMMRRGDKVAVAVRKPNRDIHVDMETRESLADKYPLLRWPILRGCAVLYESMVVGMQALTKSSHLAFDEGEEAMSPWQLAVTIFSSLVFGIGFFILLPVFIAKWVTTSGVGFALVEGGLRLAFFIGYIGAISFIKDIRRTFEYHGAEHKTINCFEAGEELIVENVRKHTLIHRRCGTSFLLFVFLFSIVLFSFFSGQTLPLLYKVLARILLLPVVAGLSYELIRLSASTTNPLLLALVTPGFWMQRMTTREPDDEQIEVAIASVKAILEEHTEDDRAGSSYTDESATG</sequence>
<keyword evidence="3" id="KW-1185">Reference proteome</keyword>
<protein>
    <submittedName>
        <fullName evidence="2">Membrane protein</fullName>
    </submittedName>
</protein>
<dbReference type="PANTHER" id="PTHR42867">
    <property type="entry name" value="MEMBRANE PROTEIN-RELATED"/>
    <property type="match status" value="1"/>
</dbReference>
<comment type="caution">
    <text evidence="2">The sequence shown here is derived from an EMBL/GenBank/DDBJ whole genome shotgun (WGS) entry which is preliminary data.</text>
</comment>
<dbReference type="PANTHER" id="PTHR42867:SF1">
    <property type="entry name" value="MEMBRANE PROTEIN-RELATED"/>
    <property type="match status" value="1"/>
</dbReference>